<sequence length="535" mass="60195">MSKKNTKYIFVTGGVTSSLGKGIVSASLGLLLKSRGFNVTIQKLDPYINIDPGTLNPYEHGECYVTEDGAETDLDLGHYERYLDAPTSQNNNVTTGKIYQTVIEKERKGDFLGKTVQVIPHITNEIKRRIKMLSKQNYDIIITEIGGTVGDIESLPYIETVRQLKWELGEKNSMVIHLTLLPYLASSGELKTKPSQHSVRQLMESGIMADVLVCRTEHTIPKDQRAKLAQFCNVSLDNVIECKDLETIYEVPIYLQKQNFDDVVLKELDLKNDKEADLKDWKTFLKKFKNPKKSIEIALVGKYISLQDSYISIAEAFKHAGASLETEVKVRWVYSGDITADNIKETLNGVDGILIAPGFGDRGIEGKVLTAQYARENKVPMLGICLGMQIMTIEFARNVLGHSKANSMEFDTSTPDPVISIMEEQKNIVDKGGTMRLGAWKCSLKNASKLYDIYGAKNISERHRHRYEFNSDYLQEFEKNGFLATGTNPETGLVEALELPDHPFYVGVQYHPEYKSTVATPHPLFRAFIRACEKK</sequence>
<dbReference type="InterPro" id="IPR033828">
    <property type="entry name" value="GATase1_CTP_Synthase"/>
</dbReference>
<feature type="binding site" evidence="11">
    <location>
        <position position="17"/>
    </location>
    <ligand>
        <name>UTP</name>
        <dbReference type="ChEBI" id="CHEBI:46398"/>
    </ligand>
</feature>
<feature type="binding site" evidence="11">
    <location>
        <position position="75"/>
    </location>
    <ligand>
        <name>Mg(2+)</name>
        <dbReference type="ChEBI" id="CHEBI:18420"/>
    </ligand>
</feature>
<comment type="function">
    <text evidence="11">Catalyzes the ATP-dependent amination of UTP to CTP with either L-glutamine or ammonia as the source of nitrogen. Regulates intracellular CTP levels through interactions with the four ribonucleotide triphosphates.</text>
</comment>
<comment type="activity regulation">
    <text evidence="11">Allosterically activated by GTP, when glutamine is the substrate; GTP has no effect on the reaction when ammonia is the substrate. The allosteric effector GTP functions by stabilizing the protein conformation that binds the tetrahedral intermediate(s) formed during glutamine hydrolysis. Inhibited by the product CTP, via allosteric rather than competitive inhibition.</text>
</comment>
<dbReference type="GO" id="GO:0044210">
    <property type="term" value="P:'de novo' CTP biosynthetic process"/>
    <property type="evidence" value="ECO:0007669"/>
    <property type="project" value="UniProtKB-UniRule"/>
</dbReference>
<comment type="catalytic activity">
    <reaction evidence="10 11">
        <text>UTP + L-glutamine + ATP + H2O = CTP + L-glutamate + ADP + phosphate + 2 H(+)</text>
        <dbReference type="Rhea" id="RHEA:26426"/>
        <dbReference type="ChEBI" id="CHEBI:15377"/>
        <dbReference type="ChEBI" id="CHEBI:15378"/>
        <dbReference type="ChEBI" id="CHEBI:29985"/>
        <dbReference type="ChEBI" id="CHEBI:30616"/>
        <dbReference type="ChEBI" id="CHEBI:37563"/>
        <dbReference type="ChEBI" id="CHEBI:43474"/>
        <dbReference type="ChEBI" id="CHEBI:46398"/>
        <dbReference type="ChEBI" id="CHEBI:58359"/>
        <dbReference type="ChEBI" id="CHEBI:456216"/>
        <dbReference type="EC" id="6.3.4.2"/>
    </reaction>
</comment>
<feature type="binding site" evidence="11">
    <location>
        <begin position="386"/>
        <end position="389"/>
    </location>
    <ligand>
        <name>L-glutamine</name>
        <dbReference type="ChEBI" id="CHEBI:58359"/>
    </ligand>
</feature>
<dbReference type="EMBL" id="JPRO01000002">
    <property type="protein sequence ID" value="KFF08756.1"/>
    <property type="molecule type" value="Genomic_DNA"/>
</dbReference>
<name>A0A085ZWE2_9FLAO</name>
<evidence type="ECO:0000259" key="12">
    <source>
        <dbReference type="Pfam" id="PF00117"/>
    </source>
</evidence>
<evidence type="ECO:0000313" key="14">
    <source>
        <dbReference type="EMBL" id="KFF08756.1"/>
    </source>
</evidence>
<dbReference type="NCBIfam" id="NF003792">
    <property type="entry name" value="PRK05380.1"/>
    <property type="match status" value="1"/>
</dbReference>
<dbReference type="SUPFAM" id="SSF52317">
    <property type="entry name" value="Class I glutamine amidotransferase-like"/>
    <property type="match status" value="1"/>
</dbReference>
<keyword evidence="6 11" id="KW-0067">ATP-binding</keyword>
<feature type="binding site" evidence="11">
    <location>
        <begin position="243"/>
        <end position="245"/>
    </location>
    <ligand>
        <name>ATP</name>
        <dbReference type="ChEBI" id="CHEBI:30616"/>
    </ligand>
</feature>
<evidence type="ECO:0000256" key="8">
    <source>
        <dbReference type="ARBA" id="ARBA00022962"/>
    </source>
</evidence>
<dbReference type="GO" id="GO:0005524">
    <property type="term" value="F:ATP binding"/>
    <property type="evidence" value="ECO:0007669"/>
    <property type="project" value="UniProtKB-KW"/>
</dbReference>
<feature type="active site" evidence="11">
    <location>
        <position position="513"/>
    </location>
</feature>
<keyword evidence="7 11" id="KW-0460">Magnesium</keyword>
<dbReference type="Pfam" id="PF06418">
    <property type="entry name" value="CTP_synth_N"/>
    <property type="match status" value="1"/>
</dbReference>
<evidence type="ECO:0000256" key="9">
    <source>
        <dbReference type="ARBA" id="ARBA00022975"/>
    </source>
</evidence>
<dbReference type="PANTHER" id="PTHR11550">
    <property type="entry name" value="CTP SYNTHASE"/>
    <property type="match status" value="1"/>
</dbReference>
<dbReference type="InterPro" id="IPR029062">
    <property type="entry name" value="Class_I_gatase-like"/>
</dbReference>
<keyword evidence="9 11" id="KW-0665">Pyrimidine biosynthesis</keyword>
<dbReference type="GO" id="GO:0019856">
    <property type="term" value="P:pyrimidine nucleobase biosynthetic process"/>
    <property type="evidence" value="ECO:0007669"/>
    <property type="project" value="TreeGrafter"/>
</dbReference>
<evidence type="ECO:0000256" key="2">
    <source>
        <dbReference type="ARBA" id="ARBA00007533"/>
    </source>
</evidence>
<dbReference type="Pfam" id="PF00117">
    <property type="entry name" value="GATase"/>
    <property type="match status" value="1"/>
</dbReference>
<feature type="binding site" evidence="11">
    <location>
        <position position="144"/>
    </location>
    <ligand>
        <name>Mg(2+)</name>
        <dbReference type="ChEBI" id="CHEBI:18420"/>
    </ligand>
</feature>
<dbReference type="InterPro" id="IPR004468">
    <property type="entry name" value="CTP_synthase"/>
</dbReference>
<evidence type="ECO:0000313" key="15">
    <source>
        <dbReference type="Proteomes" id="UP000028703"/>
    </source>
</evidence>
<dbReference type="eggNOG" id="COG0504">
    <property type="taxonomic scope" value="Bacteria"/>
</dbReference>
<dbReference type="GO" id="GO:0003883">
    <property type="term" value="F:CTP synthase activity"/>
    <property type="evidence" value="ECO:0007669"/>
    <property type="project" value="UniProtKB-UniRule"/>
</dbReference>
<feature type="binding site" evidence="11">
    <location>
        <position position="409"/>
    </location>
    <ligand>
        <name>L-glutamine</name>
        <dbReference type="ChEBI" id="CHEBI:58359"/>
    </ligand>
</feature>
<feature type="binding site" evidence="11">
    <location>
        <begin position="151"/>
        <end position="153"/>
    </location>
    <ligand>
        <name>CTP</name>
        <dbReference type="ChEBI" id="CHEBI:37563"/>
        <note>allosteric inhibitor</note>
    </ligand>
</feature>
<dbReference type="FunFam" id="3.40.50.880:FF:000002">
    <property type="entry name" value="CTP synthase"/>
    <property type="match status" value="1"/>
</dbReference>
<dbReference type="GO" id="GO:0005829">
    <property type="term" value="C:cytosol"/>
    <property type="evidence" value="ECO:0007669"/>
    <property type="project" value="TreeGrafter"/>
</dbReference>
<evidence type="ECO:0000256" key="11">
    <source>
        <dbReference type="HAMAP-Rule" id="MF_01227"/>
    </source>
</evidence>
<feature type="active site" evidence="11">
    <location>
        <position position="511"/>
    </location>
</feature>
<dbReference type="EC" id="6.3.4.2" evidence="11"/>
<keyword evidence="3 11" id="KW-0436">Ligase</keyword>
<dbReference type="AlphaFoldDB" id="A0A085ZWE2"/>
<feature type="binding site" evidence="11">
    <location>
        <begin position="191"/>
        <end position="196"/>
    </location>
    <ligand>
        <name>UTP</name>
        <dbReference type="ChEBI" id="CHEBI:46398"/>
    </ligand>
</feature>
<evidence type="ECO:0000256" key="4">
    <source>
        <dbReference type="ARBA" id="ARBA00022723"/>
    </source>
</evidence>
<keyword evidence="4 11" id="KW-0479">Metal-binding</keyword>
<feature type="binding site" evidence="11">
    <location>
        <position position="466"/>
    </location>
    <ligand>
        <name>L-glutamine</name>
        <dbReference type="ChEBI" id="CHEBI:58359"/>
    </ligand>
</feature>
<feature type="binding site" evidence="11">
    <location>
        <position position="58"/>
    </location>
    <ligand>
        <name>L-glutamine</name>
        <dbReference type="ChEBI" id="CHEBI:58359"/>
    </ligand>
</feature>
<feature type="binding site" evidence="11">
    <location>
        <begin position="191"/>
        <end position="196"/>
    </location>
    <ligand>
        <name>CTP</name>
        <dbReference type="ChEBI" id="CHEBI:37563"/>
        <note>allosteric inhibitor</note>
    </ligand>
</feature>
<dbReference type="GO" id="GO:0097268">
    <property type="term" value="C:cytoophidium"/>
    <property type="evidence" value="ECO:0007669"/>
    <property type="project" value="UniProtKB-ARBA"/>
</dbReference>
<evidence type="ECO:0000259" key="13">
    <source>
        <dbReference type="Pfam" id="PF06418"/>
    </source>
</evidence>
<dbReference type="InterPro" id="IPR017926">
    <property type="entry name" value="GATASE"/>
</dbReference>
<dbReference type="Proteomes" id="UP000028703">
    <property type="component" value="Unassembled WGS sequence"/>
</dbReference>
<dbReference type="RefSeq" id="WP_034702223.1">
    <property type="nucleotide sequence ID" value="NZ_JPRO01000002.1"/>
</dbReference>
<dbReference type="SUPFAM" id="SSF52540">
    <property type="entry name" value="P-loop containing nucleoside triphosphate hydrolases"/>
    <property type="match status" value="1"/>
</dbReference>
<dbReference type="PANTHER" id="PTHR11550:SF0">
    <property type="entry name" value="CTP SYNTHASE-RELATED"/>
    <property type="match status" value="1"/>
</dbReference>
<organism evidence="14 15">
    <name type="scientific">Chryseobacterium luteum</name>
    <dbReference type="NCBI Taxonomy" id="421531"/>
    <lineage>
        <taxon>Bacteria</taxon>
        <taxon>Pseudomonadati</taxon>
        <taxon>Bacteroidota</taxon>
        <taxon>Flavobacteriia</taxon>
        <taxon>Flavobacteriales</taxon>
        <taxon>Weeksellaceae</taxon>
        <taxon>Chryseobacterium group</taxon>
        <taxon>Chryseobacterium</taxon>
    </lineage>
</organism>
<feature type="binding site" evidence="11">
    <location>
        <position position="17"/>
    </location>
    <ligand>
        <name>CTP</name>
        <dbReference type="ChEBI" id="CHEBI:37563"/>
        <note>allosteric inhibitor</note>
    </ligand>
</feature>
<feature type="region of interest" description="Amidoligase domain" evidence="11">
    <location>
        <begin position="1"/>
        <end position="270"/>
    </location>
</feature>
<keyword evidence="5 11" id="KW-0547">Nucleotide-binding</keyword>
<feature type="binding site" evidence="11">
    <location>
        <position position="227"/>
    </location>
    <ligand>
        <name>UTP</name>
        <dbReference type="ChEBI" id="CHEBI:46398"/>
    </ligand>
</feature>
<feature type="binding site" evidence="11">
    <location>
        <begin position="18"/>
        <end position="23"/>
    </location>
    <ligand>
        <name>ATP</name>
        <dbReference type="ChEBI" id="CHEBI:30616"/>
    </ligand>
</feature>
<keyword evidence="8 11" id="KW-0315">Glutamine amidotransferase</keyword>
<dbReference type="GO" id="GO:0046872">
    <property type="term" value="F:metal ion binding"/>
    <property type="evidence" value="ECO:0007669"/>
    <property type="project" value="UniProtKB-KW"/>
</dbReference>
<dbReference type="GO" id="GO:0004359">
    <property type="term" value="F:glutaminase activity"/>
    <property type="evidence" value="ECO:0007669"/>
    <property type="project" value="RHEA"/>
</dbReference>
<dbReference type="FunFam" id="3.40.50.300:FF:000009">
    <property type="entry name" value="CTP synthase"/>
    <property type="match status" value="1"/>
</dbReference>
<comment type="similarity">
    <text evidence="2 11">Belongs to the CTP synthase family.</text>
</comment>
<feature type="active site" description="Nucleophile; for glutamine hydrolysis" evidence="11">
    <location>
        <position position="385"/>
    </location>
</feature>
<evidence type="ECO:0000256" key="7">
    <source>
        <dbReference type="ARBA" id="ARBA00022842"/>
    </source>
</evidence>
<dbReference type="GO" id="GO:0042802">
    <property type="term" value="F:identical protein binding"/>
    <property type="evidence" value="ECO:0007669"/>
    <property type="project" value="TreeGrafter"/>
</dbReference>
<dbReference type="STRING" id="421531.IX38_04805"/>
<comment type="miscellaneous">
    <text evidence="11">CTPSs have evolved a hybrid strategy for distinguishing between UTP and CTP. The overlapping regions of the product feedback inhibitory and substrate sites recognize a common feature in both compounds, the triphosphate moiety. To differentiate isosteric substrate and product pyrimidine rings, an additional pocket far from the expected kinase/ligase catalytic site, specifically recognizes the cytosine and ribose portions of the product inhibitor.</text>
</comment>
<dbReference type="InterPro" id="IPR027417">
    <property type="entry name" value="P-loop_NTPase"/>
</dbReference>
<keyword evidence="15" id="KW-1185">Reference proteome</keyword>
<dbReference type="CDD" id="cd03113">
    <property type="entry name" value="CTPS_N"/>
    <property type="match status" value="1"/>
</dbReference>
<dbReference type="InterPro" id="IPR017456">
    <property type="entry name" value="CTP_synthase_N"/>
</dbReference>
<comment type="caution">
    <text evidence="14">The sequence shown here is derived from an EMBL/GenBank/DDBJ whole genome shotgun (WGS) entry which is preliminary data.</text>
</comment>
<feature type="binding site" evidence="11">
    <location>
        <position position="227"/>
    </location>
    <ligand>
        <name>CTP</name>
        <dbReference type="ChEBI" id="CHEBI:37563"/>
        <note>allosteric inhibitor</note>
    </ligand>
</feature>
<dbReference type="UniPathway" id="UPA00159">
    <property type="reaction ID" value="UER00277"/>
</dbReference>
<dbReference type="Gene3D" id="3.40.50.300">
    <property type="entry name" value="P-loop containing nucleotide triphosphate hydrolases"/>
    <property type="match status" value="1"/>
</dbReference>
<comment type="pathway">
    <text evidence="1 11">Pyrimidine metabolism; CTP biosynthesis via de novo pathway; CTP from UDP: step 2/2.</text>
</comment>
<dbReference type="PROSITE" id="PS51273">
    <property type="entry name" value="GATASE_TYPE_1"/>
    <property type="match status" value="1"/>
</dbReference>
<comment type="subunit">
    <text evidence="11">Homotetramer.</text>
</comment>
<protein>
    <recommendedName>
        <fullName evidence="11">CTP synthase</fullName>
        <ecNumber evidence="11">6.3.4.2</ecNumber>
    </recommendedName>
    <alternativeName>
        <fullName evidence="11">Cytidine 5'-triphosphate synthase</fullName>
    </alternativeName>
    <alternativeName>
        <fullName evidence="11">Cytidine triphosphate synthetase</fullName>
        <shortName evidence="11">CTP synthetase</shortName>
        <shortName evidence="11">CTPS</shortName>
    </alternativeName>
    <alternativeName>
        <fullName evidence="11">UTP--ammonia ligase</fullName>
    </alternativeName>
</protein>
<dbReference type="CDD" id="cd01746">
    <property type="entry name" value="GATase1_CTP_Synthase"/>
    <property type="match status" value="1"/>
</dbReference>
<proteinExistence type="inferred from homology"/>
<evidence type="ECO:0000256" key="1">
    <source>
        <dbReference type="ARBA" id="ARBA00005171"/>
    </source>
</evidence>
<comment type="catalytic activity">
    <reaction evidence="11">
        <text>UTP + NH4(+) + ATP = CTP + ADP + phosphate + 2 H(+)</text>
        <dbReference type="Rhea" id="RHEA:16597"/>
        <dbReference type="ChEBI" id="CHEBI:15378"/>
        <dbReference type="ChEBI" id="CHEBI:28938"/>
        <dbReference type="ChEBI" id="CHEBI:30616"/>
        <dbReference type="ChEBI" id="CHEBI:37563"/>
        <dbReference type="ChEBI" id="CHEBI:43474"/>
        <dbReference type="ChEBI" id="CHEBI:46398"/>
        <dbReference type="ChEBI" id="CHEBI:456216"/>
    </reaction>
</comment>
<feature type="domain" description="CTP synthase N-terminal" evidence="13">
    <location>
        <begin position="7"/>
        <end position="270"/>
    </location>
</feature>
<feature type="binding site" evidence="11">
    <location>
        <position position="358"/>
    </location>
    <ligand>
        <name>L-glutamine</name>
        <dbReference type="ChEBI" id="CHEBI:58359"/>
    </ligand>
</feature>
<accession>A0A085ZWE2</accession>
<evidence type="ECO:0000256" key="3">
    <source>
        <dbReference type="ARBA" id="ARBA00022598"/>
    </source>
</evidence>
<dbReference type="HAMAP" id="MF_01227">
    <property type="entry name" value="PyrG"/>
    <property type="match status" value="1"/>
</dbReference>
<dbReference type="OrthoDB" id="9801107at2"/>
<gene>
    <name evidence="11" type="primary">pyrG</name>
    <name evidence="14" type="ORF">IX38_04805</name>
</gene>
<dbReference type="NCBIfam" id="TIGR00337">
    <property type="entry name" value="PyrG"/>
    <property type="match status" value="1"/>
</dbReference>
<evidence type="ECO:0000256" key="6">
    <source>
        <dbReference type="ARBA" id="ARBA00022840"/>
    </source>
</evidence>
<feature type="binding site" evidence="11">
    <location>
        <position position="75"/>
    </location>
    <ligand>
        <name>ATP</name>
        <dbReference type="ChEBI" id="CHEBI:30616"/>
    </ligand>
</feature>
<reference evidence="14 15" key="1">
    <citation type="submission" date="2014-07" db="EMBL/GenBank/DDBJ databases">
        <title>Genome of Chryseobacterium luteum DSM 18605.</title>
        <authorList>
            <person name="Stropko S.J."/>
            <person name="Pipes S.E."/>
            <person name="Newman J.D."/>
        </authorList>
    </citation>
    <scope>NUCLEOTIDE SEQUENCE [LARGE SCALE GENOMIC DNA]</scope>
    <source>
        <strain evidence="14 15">DSM 18605</strain>
    </source>
</reference>
<feature type="domain" description="Glutamine amidotransferase" evidence="12">
    <location>
        <begin position="306"/>
        <end position="530"/>
    </location>
</feature>
<evidence type="ECO:0000256" key="10">
    <source>
        <dbReference type="ARBA" id="ARBA00047781"/>
    </source>
</evidence>
<dbReference type="Gene3D" id="3.40.50.880">
    <property type="match status" value="1"/>
</dbReference>
<evidence type="ECO:0000256" key="5">
    <source>
        <dbReference type="ARBA" id="ARBA00022741"/>
    </source>
</evidence>
<comment type="catalytic activity">
    <reaction evidence="11">
        <text>L-glutamine + H2O = L-glutamate + NH4(+)</text>
        <dbReference type="Rhea" id="RHEA:15889"/>
        <dbReference type="ChEBI" id="CHEBI:15377"/>
        <dbReference type="ChEBI" id="CHEBI:28938"/>
        <dbReference type="ChEBI" id="CHEBI:29985"/>
        <dbReference type="ChEBI" id="CHEBI:58359"/>
    </reaction>
</comment>